<dbReference type="NCBIfam" id="TIGR01850">
    <property type="entry name" value="argC"/>
    <property type="match status" value="1"/>
</dbReference>
<comment type="caution">
    <text evidence="10">The sequence shown here is derived from an EMBL/GenBank/DDBJ whole genome shotgun (WGS) entry which is preliminary data.</text>
</comment>
<dbReference type="PROSITE" id="PS01224">
    <property type="entry name" value="ARGC"/>
    <property type="match status" value="1"/>
</dbReference>
<dbReference type="PANTHER" id="PTHR32338:SF10">
    <property type="entry name" value="N-ACETYL-GAMMA-GLUTAMYL-PHOSPHATE REDUCTASE, CHLOROPLASTIC-RELATED"/>
    <property type="match status" value="1"/>
</dbReference>
<keyword evidence="5 7" id="KW-0560">Oxidoreductase</keyword>
<dbReference type="Pfam" id="PF01118">
    <property type="entry name" value="Semialdhyde_dh"/>
    <property type="match status" value="1"/>
</dbReference>
<dbReference type="RefSeq" id="WP_107532438.1">
    <property type="nucleotide sequence ID" value="NZ_JAQSUS010000001.1"/>
</dbReference>
<evidence type="ECO:0000256" key="2">
    <source>
        <dbReference type="ARBA" id="ARBA00022571"/>
    </source>
</evidence>
<dbReference type="Gene3D" id="3.40.50.720">
    <property type="entry name" value="NAD(P)-binding Rossmann-like Domain"/>
    <property type="match status" value="1"/>
</dbReference>
<dbReference type="InterPro" id="IPR036291">
    <property type="entry name" value="NAD(P)-bd_dom_sf"/>
</dbReference>
<comment type="catalytic activity">
    <reaction evidence="6 7">
        <text>N-acetyl-L-glutamate 5-semialdehyde + phosphate + NADP(+) = N-acetyl-L-glutamyl 5-phosphate + NADPH + H(+)</text>
        <dbReference type="Rhea" id="RHEA:21588"/>
        <dbReference type="ChEBI" id="CHEBI:15378"/>
        <dbReference type="ChEBI" id="CHEBI:29123"/>
        <dbReference type="ChEBI" id="CHEBI:43474"/>
        <dbReference type="ChEBI" id="CHEBI:57783"/>
        <dbReference type="ChEBI" id="CHEBI:57936"/>
        <dbReference type="ChEBI" id="CHEBI:58349"/>
        <dbReference type="EC" id="1.2.1.38"/>
    </reaction>
</comment>
<comment type="pathway">
    <text evidence="1 7">Amino-acid biosynthesis; L-arginine biosynthesis; N(2)-acetyl-L-ornithine from L-glutamate: step 3/4.</text>
</comment>
<dbReference type="GO" id="GO:0003942">
    <property type="term" value="F:N-acetyl-gamma-glutamyl-phosphate reductase activity"/>
    <property type="evidence" value="ECO:0007669"/>
    <property type="project" value="UniProtKB-UniRule"/>
</dbReference>
<dbReference type="InterPro" id="IPR000706">
    <property type="entry name" value="AGPR_type-1"/>
</dbReference>
<evidence type="ECO:0000256" key="8">
    <source>
        <dbReference type="PROSITE-ProRule" id="PRU10010"/>
    </source>
</evidence>
<dbReference type="GO" id="GO:0006526">
    <property type="term" value="P:L-arginine biosynthetic process"/>
    <property type="evidence" value="ECO:0007669"/>
    <property type="project" value="UniProtKB-UniRule"/>
</dbReference>
<dbReference type="STRING" id="1194526.A284_06075"/>
<gene>
    <name evidence="7" type="primary">argC</name>
    <name evidence="10" type="ORF">BU085_10870</name>
</gene>
<reference evidence="10 11" key="1">
    <citation type="journal article" date="2016" name="Front. Microbiol.">
        <title>Comprehensive Phylogenetic Analysis of Bovine Non-aureus Staphylococci Species Based on Whole-Genome Sequencing.</title>
        <authorList>
            <person name="Naushad S."/>
            <person name="Barkema H.W."/>
            <person name="Luby C."/>
            <person name="Condas L.A."/>
            <person name="Nobrega D.B."/>
            <person name="Carson D.A."/>
            <person name="De Buck J."/>
        </authorList>
    </citation>
    <scope>NUCLEOTIDE SEQUENCE [LARGE SCALE GENOMIC DNA]</scope>
    <source>
        <strain evidence="10 11">SNUC 2993</strain>
    </source>
</reference>
<organism evidence="10 11">
    <name type="scientific">Staphylococcus warneri</name>
    <dbReference type="NCBI Taxonomy" id="1292"/>
    <lineage>
        <taxon>Bacteria</taxon>
        <taxon>Bacillati</taxon>
        <taxon>Bacillota</taxon>
        <taxon>Bacilli</taxon>
        <taxon>Bacillales</taxon>
        <taxon>Staphylococcaceae</taxon>
        <taxon>Staphylococcus</taxon>
    </lineage>
</organism>
<dbReference type="GO" id="GO:0005737">
    <property type="term" value="C:cytoplasm"/>
    <property type="evidence" value="ECO:0007669"/>
    <property type="project" value="UniProtKB-SubCell"/>
</dbReference>
<evidence type="ECO:0000256" key="7">
    <source>
        <dbReference type="HAMAP-Rule" id="MF_00150"/>
    </source>
</evidence>
<dbReference type="InterPro" id="IPR050085">
    <property type="entry name" value="AGPR"/>
</dbReference>
<keyword evidence="3 7" id="KW-0028">Amino-acid biosynthesis</keyword>
<dbReference type="FunFam" id="3.30.360.10:FF:000014">
    <property type="entry name" value="N-acetyl-gamma-glutamyl-phosphate reductase"/>
    <property type="match status" value="1"/>
</dbReference>
<evidence type="ECO:0000256" key="4">
    <source>
        <dbReference type="ARBA" id="ARBA00022857"/>
    </source>
</evidence>
<dbReference type="InterPro" id="IPR000534">
    <property type="entry name" value="Semialdehyde_DH_NAD-bd"/>
</dbReference>
<evidence type="ECO:0000256" key="1">
    <source>
        <dbReference type="ARBA" id="ARBA00004862"/>
    </source>
</evidence>
<dbReference type="SUPFAM" id="SSF51735">
    <property type="entry name" value="NAD(P)-binding Rossmann-fold domains"/>
    <property type="match status" value="1"/>
</dbReference>
<accession>A0A2T4PY60</accession>
<keyword evidence="4 7" id="KW-0521">NADP</keyword>
<evidence type="ECO:0000256" key="5">
    <source>
        <dbReference type="ARBA" id="ARBA00023002"/>
    </source>
</evidence>
<evidence type="ECO:0000313" key="11">
    <source>
        <dbReference type="Proteomes" id="UP000240717"/>
    </source>
</evidence>
<dbReference type="Gene3D" id="3.30.360.10">
    <property type="entry name" value="Dihydrodipicolinate Reductase, domain 2"/>
    <property type="match status" value="1"/>
</dbReference>
<evidence type="ECO:0000256" key="3">
    <source>
        <dbReference type="ARBA" id="ARBA00022605"/>
    </source>
</evidence>
<feature type="active site" evidence="7 8">
    <location>
        <position position="146"/>
    </location>
</feature>
<dbReference type="EMBL" id="PZEV01000045">
    <property type="protein sequence ID" value="PTI49901.1"/>
    <property type="molecule type" value="Genomic_DNA"/>
</dbReference>
<evidence type="ECO:0000256" key="6">
    <source>
        <dbReference type="ARBA" id="ARBA00050557"/>
    </source>
</evidence>
<keyword evidence="7" id="KW-0963">Cytoplasm</keyword>
<evidence type="ECO:0000313" key="10">
    <source>
        <dbReference type="EMBL" id="PTI49901.1"/>
    </source>
</evidence>
<feature type="domain" description="Semialdehyde dehydrogenase NAD-binding" evidence="9">
    <location>
        <begin position="2"/>
        <end position="140"/>
    </location>
</feature>
<proteinExistence type="inferred from homology"/>
<comment type="similarity">
    <text evidence="7">Belongs to the NAGSA dehydrogenase family. Type 1 subfamily.</text>
</comment>
<keyword evidence="2 7" id="KW-0055">Arginine biosynthesis</keyword>
<dbReference type="PANTHER" id="PTHR32338">
    <property type="entry name" value="N-ACETYL-GAMMA-GLUTAMYL-PHOSPHATE REDUCTASE, CHLOROPLASTIC-RELATED-RELATED"/>
    <property type="match status" value="1"/>
</dbReference>
<dbReference type="Pfam" id="PF22698">
    <property type="entry name" value="Semialdhyde_dhC_1"/>
    <property type="match status" value="1"/>
</dbReference>
<dbReference type="SUPFAM" id="SSF55347">
    <property type="entry name" value="Glyceraldehyde-3-phosphate dehydrogenase-like, C-terminal domain"/>
    <property type="match status" value="1"/>
</dbReference>
<name>A0A2T4PY60_STAWA</name>
<dbReference type="InterPro" id="IPR023013">
    <property type="entry name" value="AGPR_AS"/>
</dbReference>
<dbReference type="EC" id="1.2.1.38" evidence="7"/>
<dbReference type="SMART" id="SM00859">
    <property type="entry name" value="Semialdhyde_dh"/>
    <property type="match status" value="1"/>
</dbReference>
<dbReference type="GO" id="GO:0051287">
    <property type="term" value="F:NAD binding"/>
    <property type="evidence" value="ECO:0007669"/>
    <property type="project" value="InterPro"/>
</dbReference>
<dbReference type="CDD" id="cd17895">
    <property type="entry name" value="AGPR_1_N"/>
    <property type="match status" value="1"/>
</dbReference>
<comment type="function">
    <text evidence="7">Catalyzes the NADPH-dependent reduction of N-acetyl-5-glutamyl phosphate to yield N-acetyl-L-glutamate 5-semialdehyde.</text>
</comment>
<sequence length="340" mass="38129">MRISIVGITGYSGLELLRLIHHHPHIEVSSIHATQSIGKSISELYPHLKGICDLIVQPFDADEIMKHSDLVVFATPSGIASQLSSKFVNSNFPVVDISGDHRLPSDEYKLWYKKEPVNNDIQKQFTYCLPEFTTSSNHRFISNPGCYATAVELALIPLLQNKLIQLDSIIIDAKSGLSGAGKNPTTASHFVNINNNYLTYKLNEHQHIPEIIQMLKHYDHNLQNIQFSTSLIPVNRGIVATIYCKLKSSTFAQQITETYELIYKNKPFIRILRTMPQLNEVVGTNYVNIGFKYNDKTNILTVMVVLDNLIKGASGQALQNINLMFGFDETEGLCSVPPLV</sequence>
<comment type="subcellular location">
    <subcellularLocation>
        <location evidence="7">Cytoplasm</location>
    </subcellularLocation>
</comment>
<dbReference type="Proteomes" id="UP000240717">
    <property type="component" value="Unassembled WGS sequence"/>
</dbReference>
<dbReference type="HAMAP" id="MF_00150">
    <property type="entry name" value="ArgC_type1"/>
    <property type="match status" value="1"/>
</dbReference>
<dbReference type="GO" id="GO:0070401">
    <property type="term" value="F:NADP+ binding"/>
    <property type="evidence" value="ECO:0007669"/>
    <property type="project" value="InterPro"/>
</dbReference>
<dbReference type="InterPro" id="IPR058924">
    <property type="entry name" value="AGPR_dimerisation_dom"/>
</dbReference>
<evidence type="ECO:0000259" key="9">
    <source>
        <dbReference type="SMART" id="SM00859"/>
    </source>
</evidence>
<dbReference type="CDD" id="cd23934">
    <property type="entry name" value="AGPR_1_C"/>
    <property type="match status" value="1"/>
</dbReference>
<protein>
    <recommendedName>
        <fullName evidence="7">N-acetyl-gamma-glutamyl-phosphate reductase</fullName>
        <shortName evidence="7">AGPR</shortName>
        <ecNumber evidence="7">1.2.1.38</ecNumber>
    </recommendedName>
    <alternativeName>
        <fullName evidence="7">N-acetyl-glutamate semialdehyde dehydrogenase</fullName>
        <shortName evidence="7">NAGSA dehydrogenase</shortName>
    </alternativeName>
</protein>
<dbReference type="UniPathway" id="UPA00068">
    <property type="reaction ID" value="UER00108"/>
</dbReference>
<dbReference type="AlphaFoldDB" id="A0A2T4PY60"/>